<dbReference type="Proteomes" id="UP000828941">
    <property type="component" value="Chromosome 8"/>
</dbReference>
<protein>
    <submittedName>
        <fullName evidence="1">Uncharacterized protein</fullName>
    </submittedName>
</protein>
<reference evidence="1 2" key="1">
    <citation type="journal article" date="2022" name="DNA Res.">
        <title>Chromosomal-level genome assembly of the orchid tree Bauhinia variegata (Leguminosae; Cercidoideae) supports the allotetraploid origin hypothesis of Bauhinia.</title>
        <authorList>
            <person name="Zhong Y."/>
            <person name="Chen Y."/>
            <person name="Zheng D."/>
            <person name="Pang J."/>
            <person name="Liu Y."/>
            <person name="Luo S."/>
            <person name="Meng S."/>
            <person name="Qian L."/>
            <person name="Wei D."/>
            <person name="Dai S."/>
            <person name="Zhou R."/>
        </authorList>
    </citation>
    <scope>NUCLEOTIDE SEQUENCE [LARGE SCALE GENOMIC DNA]</scope>
    <source>
        <strain evidence="1">BV-YZ2020</strain>
    </source>
</reference>
<evidence type="ECO:0000313" key="2">
    <source>
        <dbReference type="Proteomes" id="UP000828941"/>
    </source>
</evidence>
<proteinExistence type="predicted"/>
<organism evidence="1 2">
    <name type="scientific">Bauhinia variegata</name>
    <name type="common">Purple orchid tree</name>
    <name type="synonym">Phanera variegata</name>
    <dbReference type="NCBI Taxonomy" id="167791"/>
    <lineage>
        <taxon>Eukaryota</taxon>
        <taxon>Viridiplantae</taxon>
        <taxon>Streptophyta</taxon>
        <taxon>Embryophyta</taxon>
        <taxon>Tracheophyta</taxon>
        <taxon>Spermatophyta</taxon>
        <taxon>Magnoliopsida</taxon>
        <taxon>eudicotyledons</taxon>
        <taxon>Gunneridae</taxon>
        <taxon>Pentapetalae</taxon>
        <taxon>rosids</taxon>
        <taxon>fabids</taxon>
        <taxon>Fabales</taxon>
        <taxon>Fabaceae</taxon>
        <taxon>Cercidoideae</taxon>
        <taxon>Cercideae</taxon>
        <taxon>Bauhiniinae</taxon>
        <taxon>Bauhinia</taxon>
    </lineage>
</organism>
<accession>A0ACB9MT15</accession>
<sequence length="98" mass="11269">MATVSSVAVAAAVSQFCKGAPPRTFFNQQAGTTLLESTTRIERHKGTWEERWQKFKFKFHPLPPMAALQACLIFVYLTTPKRRLDFWQEMPSLLQSQH</sequence>
<keyword evidence="2" id="KW-1185">Reference proteome</keyword>
<comment type="caution">
    <text evidence="1">The sequence shown here is derived from an EMBL/GenBank/DDBJ whole genome shotgun (WGS) entry which is preliminary data.</text>
</comment>
<gene>
    <name evidence="1" type="ORF">L6164_019338</name>
</gene>
<evidence type="ECO:0000313" key="1">
    <source>
        <dbReference type="EMBL" id="KAI4326807.1"/>
    </source>
</evidence>
<name>A0ACB9MT15_BAUVA</name>
<dbReference type="EMBL" id="CM039433">
    <property type="protein sequence ID" value="KAI4326807.1"/>
    <property type="molecule type" value="Genomic_DNA"/>
</dbReference>